<evidence type="ECO:0000256" key="5">
    <source>
        <dbReference type="SAM" id="MobiDB-lite"/>
    </source>
</evidence>
<feature type="region of interest" description="Disordered" evidence="5">
    <location>
        <begin position="179"/>
        <end position="211"/>
    </location>
</feature>
<evidence type="ECO:0000313" key="6">
    <source>
        <dbReference type="EMBL" id="EKX40033.1"/>
    </source>
</evidence>
<dbReference type="EMBL" id="JH993034">
    <property type="protein sequence ID" value="EKX40033.1"/>
    <property type="molecule type" value="Genomic_DNA"/>
</dbReference>
<protein>
    <recommendedName>
        <fullName evidence="9">Pseudouridine synthase I TruA alpha/beta domain-containing protein</fullName>
    </recommendedName>
</protein>
<dbReference type="Proteomes" id="UP000011087">
    <property type="component" value="Unassembled WGS sequence"/>
</dbReference>
<dbReference type="InterPro" id="IPR020103">
    <property type="entry name" value="PsdUridine_synth_cat_dom_sf"/>
</dbReference>
<dbReference type="GO" id="GO:0005634">
    <property type="term" value="C:nucleus"/>
    <property type="evidence" value="ECO:0007669"/>
    <property type="project" value="TreeGrafter"/>
</dbReference>
<dbReference type="GO" id="GO:0003723">
    <property type="term" value="F:RNA binding"/>
    <property type="evidence" value="ECO:0007669"/>
    <property type="project" value="InterPro"/>
</dbReference>
<dbReference type="PANTHER" id="PTHR11142:SF4">
    <property type="entry name" value="PSEUDOURIDYLATE SYNTHASE 1 HOMOLOG"/>
    <property type="match status" value="1"/>
</dbReference>
<dbReference type="GO" id="GO:0009982">
    <property type="term" value="F:pseudouridine synthase activity"/>
    <property type="evidence" value="ECO:0007669"/>
    <property type="project" value="InterPro"/>
</dbReference>
<reference evidence="6 8" key="1">
    <citation type="journal article" date="2012" name="Nature">
        <title>Algal genomes reveal evolutionary mosaicism and the fate of nucleomorphs.</title>
        <authorList>
            <consortium name="DOE Joint Genome Institute"/>
            <person name="Curtis B.A."/>
            <person name="Tanifuji G."/>
            <person name="Burki F."/>
            <person name="Gruber A."/>
            <person name="Irimia M."/>
            <person name="Maruyama S."/>
            <person name="Arias M.C."/>
            <person name="Ball S.G."/>
            <person name="Gile G.H."/>
            <person name="Hirakawa Y."/>
            <person name="Hopkins J.F."/>
            <person name="Kuo A."/>
            <person name="Rensing S.A."/>
            <person name="Schmutz J."/>
            <person name="Symeonidi A."/>
            <person name="Elias M."/>
            <person name="Eveleigh R.J."/>
            <person name="Herman E.K."/>
            <person name="Klute M.J."/>
            <person name="Nakayama T."/>
            <person name="Obornik M."/>
            <person name="Reyes-Prieto A."/>
            <person name="Armbrust E.V."/>
            <person name="Aves S.J."/>
            <person name="Beiko R.G."/>
            <person name="Coutinho P."/>
            <person name="Dacks J.B."/>
            <person name="Durnford D.G."/>
            <person name="Fast N.M."/>
            <person name="Green B.R."/>
            <person name="Grisdale C.J."/>
            <person name="Hempel F."/>
            <person name="Henrissat B."/>
            <person name="Hoppner M.P."/>
            <person name="Ishida K."/>
            <person name="Kim E."/>
            <person name="Koreny L."/>
            <person name="Kroth P.G."/>
            <person name="Liu Y."/>
            <person name="Malik S.B."/>
            <person name="Maier U.G."/>
            <person name="McRose D."/>
            <person name="Mock T."/>
            <person name="Neilson J.A."/>
            <person name="Onodera N.T."/>
            <person name="Poole A.M."/>
            <person name="Pritham E.J."/>
            <person name="Richards T.A."/>
            <person name="Rocap G."/>
            <person name="Roy S.W."/>
            <person name="Sarai C."/>
            <person name="Schaack S."/>
            <person name="Shirato S."/>
            <person name="Slamovits C.H."/>
            <person name="Spencer D.F."/>
            <person name="Suzuki S."/>
            <person name="Worden A.Z."/>
            <person name="Zauner S."/>
            <person name="Barry K."/>
            <person name="Bell C."/>
            <person name="Bharti A.K."/>
            <person name="Crow J.A."/>
            <person name="Grimwood J."/>
            <person name="Kramer R."/>
            <person name="Lindquist E."/>
            <person name="Lucas S."/>
            <person name="Salamov A."/>
            <person name="McFadden G.I."/>
            <person name="Lane C.E."/>
            <person name="Keeling P.J."/>
            <person name="Gray M.W."/>
            <person name="Grigoriev I.V."/>
            <person name="Archibald J.M."/>
        </authorList>
    </citation>
    <scope>NUCLEOTIDE SEQUENCE</scope>
    <source>
        <strain evidence="6 8">CCMP2712</strain>
    </source>
</reference>
<dbReference type="InterPro" id="IPR020095">
    <property type="entry name" value="PsdUridine_synth_TruA_C"/>
</dbReference>
<name>L1IUW8_GUITC</name>
<dbReference type="Gene3D" id="3.30.70.580">
    <property type="entry name" value="Pseudouridine synthase I, catalytic domain, N-terminal subdomain"/>
    <property type="match status" value="1"/>
</dbReference>
<dbReference type="SUPFAM" id="SSF55120">
    <property type="entry name" value="Pseudouridine synthase"/>
    <property type="match status" value="2"/>
</dbReference>
<gene>
    <name evidence="6" type="ORF">GUITHDRAFT_113769</name>
</gene>
<organism evidence="6">
    <name type="scientific">Guillardia theta (strain CCMP2712)</name>
    <name type="common">Cryptophyte</name>
    <dbReference type="NCBI Taxonomy" id="905079"/>
    <lineage>
        <taxon>Eukaryota</taxon>
        <taxon>Cryptophyceae</taxon>
        <taxon>Pyrenomonadales</taxon>
        <taxon>Geminigeraceae</taxon>
        <taxon>Guillardia</taxon>
    </lineage>
</organism>
<dbReference type="Gene3D" id="3.30.70.660">
    <property type="entry name" value="Pseudouridine synthase I, catalytic domain, C-terminal subdomain"/>
    <property type="match status" value="1"/>
</dbReference>
<dbReference type="GO" id="GO:1990481">
    <property type="term" value="P:mRNA pseudouridine synthesis"/>
    <property type="evidence" value="ECO:0007669"/>
    <property type="project" value="TreeGrafter"/>
</dbReference>
<dbReference type="KEGG" id="gtt:GUITHDRAFT_113769"/>
<sequence length="508" mass="57757">MTQASTGKLIKRNLALLLGYKGTKYHGLQISAQGLPTIQGEIFNSFYTAGMISDSNKDDSQKLKWSSSSRTDKGVHTSFCVCSFKLLMDETPQYRVSPAEIQRWNTFLPGDIRILQAFRLSKNARINNMCTQREYEYLVPFNVLNGRPVSELKRLLKAFEGTHRFHNFSGALFREKNQKSCGGEDGAESNGEEDNADGDGGRKRSADAAGLEAKETRWKGLRAKYHEAFASRDWKWPVTDETRMNRQEYVRTIYSVEVDDQPIRIKDEIDQAETDFYVIRLKGVSFAMHQIRKMVLEIALSSHFLVSVPLAPPEPLILVGASFWDAKTESYKLEVSEEEMQSSRKYKEEHLYPHVAATLKTKKTYIKDRKSGDKIEELPYDNFLSHSASVVSSGSNGLSWDVLIEESNAWEKLREEIFSEHVKQAKEKFKDDNLQMNKELPAGLITAICVRYRIVPGPKLSLLKRQLFRAVDEKKLTQSSGNAYGTRVSYEDVFAYIDSNGLMQAEGS</sequence>
<evidence type="ECO:0000313" key="7">
    <source>
        <dbReference type="EnsemblProtists" id="EKX40033"/>
    </source>
</evidence>
<evidence type="ECO:0000256" key="2">
    <source>
        <dbReference type="ARBA" id="ARBA00022694"/>
    </source>
</evidence>
<keyword evidence="2" id="KW-0819">tRNA processing</keyword>
<dbReference type="InterPro" id="IPR001406">
    <property type="entry name" value="PsdUridine_synth_TruA"/>
</dbReference>
<dbReference type="GeneID" id="17296795"/>
<dbReference type="RefSeq" id="XP_005827013.1">
    <property type="nucleotide sequence ID" value="XM_005826956.1"/>
</dbReference>
<reference evidence="7" key="3">
    <citation type="submission" date="2015-06" db="UniProtKB">
        <authorList>
            <consortium name="EnsemblProtists"/>
        </authorList>
    </citation>
    <scope>IDENTIFICATION</scope>
</reference>
<feature type="compositionally biased region" description="Acidic residues" evidence="5">
    <location>
        <begin position="185"/>
        <end position="197"/>
    </location>
</feature>
<evidence type="ECO:0000256" key="1">
    <source>
        <dbReference type="ARBA" id="ARBA00009375"/>
    </source>
</evidence>
<accession>L1IUW8</accession>
<dbReference type="InterPro" id="IPR020094">
    <property type="entry name" value="TruA/RsuA/RluB/E/F_N"/>
</dbReference>
<dbReference type="OrthoDB" id="10256309at2759"/>
<dbReference type="FunFam" id="3.30.70.580:FF:000002">
    <property type="entry name" value="tRNA pseudouridine synthase"/>
    <property type="match status" value="1"/>
</dbReference>
<dbReference type="PaxDb" id="55529-EKX40033"/>
<evidence type="ECO:0008006" key="9">
    <source>
        <dbReference type="Google" id="ProtNLM"/>
    </source>
</evidence>
<keyword evidence="3" id="KW-0413">Isomerase</keyword>
<comment type="similarity">
    <text evidence="1">Belongs to the tRNA pseudouridine synthase TruA family.</text>
</comment>
<proteinExistence type="inferred from homology"/>
<feature type="compositionally biased region" description="Basic and acidic residues" evidence="5">
    <location>
        <begin position="199"/>
        <end position="211"/>
    </location>
</feature>
<keyword evidence="8" id="KW-1185">Reference proteome</keyword>
<evidence type="ECO:0000256" key="3">
    <source>
        <dbReference type="ARBA" id="ARBA00023235"/>
    </source>
</evidence>
<dbReference type="eggNOG" id="KOG2553">
    <property type="taxonomic scope" value="Eukaryota"/>
</dbReference>
<dbReference type="EnsemblProtists" id="EKX40033">
    <property type="protein sequence ID" value="EKX40033"/>
    <property type="gene ID" value="GUITHDRAFT_113769"/>
</dbReference>
<comment type="catalytic activity">
    <reaction evidence="4">
        <text>a uridine in tRNA = a pseudouridine in tRNA</text>
        <dbReference type="Rhea" id="RHEA:54572"/>
        <dbReference type="Rhea" id="RHEA-COMP:13339"/>
        <dbReference type="Rhea" id="RHEA-COMP:13934"/>
        <dbReference type="ChEBI" id="CHEBI:65314"/>
        <dbReference type="ChEBI" id="CHEBI:65315"/>
    </reaction>
</comment>
<dbReference type="GO" id="GO:0031119">
    <property type="term" value="P:tRNA pseudouridine synthesis"/>
    <property type="evidence" value="ECO:0007669"/>
    <property type="project" value="TreeGrafter"/>
</dbReference>
<dbReference type="AlphaFoldDB" id="L1IUW8"/>
<dbReference type="OMA" id="VIGIKSH"/>
<evidence type="ECO:0000256" key="4">
    <source>
        <dbReference type="ARBA" id="ARBA00036943"/>
    </source>
</evidence>
<evidence type="ECO:0000313" key="8">
    <source>
        <dbReference type="Proteomes" id="UP000011087"/>
    </source>
</evidence>
<reference evidence="8" key="2">
    <citation type="submission" date="2012-11" db="EMBL/GenBank/DDBJ databases">
        <authorList>
            <person name="Kuo A."/>
            <person name="Curtis B.A."/>
            <person name="Tanifuji G."/>
            <person name="Burki F."/>
            <person name="Gruber A."/>
            <person name="Irimia M."/>
            <person name="Maruyama S."/>
            <person name="Arias M.C."/>
            <person name="Ball S.G."/>
            <person name="Gile G.H."/>
            <person name="Hirakawa Y."/>
            <person name="Hopkins J.F."/>
            <person name="Rensing S.A."/>
            <person name="Schmutz J."/>
            <person name="Symeonidi A."/>
            <person name="Elias M."/>
            <person name="Eveleigh R.J."/>
            <person name="Herman E.K."/>
            <person name="Klute M.J."/>
            <person name="Nakayama T."/>
            <person name="Obornik M."/>
            <person name="Reyes-Prieto A."/>
            <person name="Armbrust E.V."/>
            <person name="Aves S.J."/>
            <person name="Beiko R.G."/>
            <person name="Coutinho P."/>
            <person name="Dacks J.B."/>
            <person name="Durnford D.G."/>
            <person name="Fast N.M."/>
            <person name="Green B.R."/>
            <person name="Grisdale C."/>
            <person name="Hempe F."/>
            <person name="Henrissat B."/>
            <person name="Hoppner M.P."/>
            <person name="Ishida K.-I."/>
            <person name="Kim E."/>
            <person name="Koreny L."/>
            <person name="Kroth P.G."/>
            <person name="Liu Y."/>
            <person name="Malik S.-B."/>
            <person name="Maier U.G."/>
            <person name="McRose D."/>
            <person name="Mock T."/>
            <person name="Neilson J.A."/>
            <person name="Onodera N.T."/>
            <person name="Poole A.M."/>
            <person name="Pritham E.J."/>
            <person name="Richards T.A."/>
            <person name="Rocap G."/>
            <person name="Roy S.W."/>
            <person name="Sarai C."/>
            <person name="Schaack S."/>
            <person name="Shirato S."/>
            <person name="Slamovits C.H."/>
            <person name="Spencer D.F."/>
            <person name="Suzuki S."/>
            <person name="Worden A.Z."/>
            <person name="Zauner S."/>
            <person name="Barry K."/>
            <person name="Bell C."/>
            <person name="Bharti A.K."/>
            <person name="Crow J.A."/>
            <person name="Grimwood J."/>
            <person name="Kramer R."/>
            <person name="Lindquist E."/>
            <person name="Lucas S."/>
            <person name="Salamov A."/>
            <person name="McFadden G.I."/>
            <person name="Lane C.E."/>
            <person name="Keeling P.J."/>
            <person name="Gray M.W."/>
            <person name="Grigoriev I.V."/>
            <person name="Archibald J.M."/>
        </authorList>
    </citation>
    <scope>NUCLEOTIDE SEQUENCE</scope>
    <source>
        <strain evidence="8">CCMP2712</strain>
    </source>
</reference>
<dbReference type="STRING" id="905079.L1IUW8"/>
<dbReference type="HOGENOM" id="CLU_023331_0_0_1"/>
<dbReference type="PANTHER" id="PTHR11142">
    <property type="entry name" value="PSEUDOURIDYLATE SYNTHASE"/>
    <property type="match status" value="1"/>
</dbReference>